<dbReference type="STRING" id="313594.PI23P_08515"/>
<gene>
    <name evidence="2" type="ORF">PI23P_08515</name>
</gene>
<dbReference type="AlphaFoldDB" id="A4BZR2"/>
<dbReference type="eggNOG" id="ENOG502Z7WC">
    <property type="taxonomic scope" value="Bacteria"/>
</dbReference>
<proteinExistence type="predicted"/>
<protein>
    <submittedName>
        <fullName evidence="2">Uncharacterized protein</fullName>
    </submittedName>
</protein>
<reference evidence="2 3" key="1">
    <citation type="submission" date="2006-02" db="EMBL/GenBank/DDBJ databases">
        <authorList>
            <person name="Murray A."/>
            <person name="Staley J."/>
            <person name="Ferriera S."/>
            <person name="Johnson J."/>
            <person name="Kravitz S."/>
            <person name="Halpern A."/>
            <person name="Remington K."/>
            <person name="Beeson K."/>
            <person name="Tran B."/>
            <person name="Rogers Y.-H."/>
            <person name="Friedman R."/>
            <person name="Venter J.C."/>
        </authorList>
    </citation>
    <scope>NUCLEOTIDE SEQUENCE [LARGE SCALE GENOMIC DNA]</scope>
    <source>
        <strain evidence="2 3">23-P</strain>
    </source>
</reference>
<evidence type="ECO:0000313" key="2">
    <source>
        <dbReference type="EMBL" id="EAR12655.1"/>
    </source>
</evidence>
<organism evidence="2 3">
    <name type="scientific">Polaribacter irgensii 23-P</name>
    <dbReference type="NCBI Taxonomy" id="313594"/>
    <lineage>
        <taxon>Bacteria</taxon>
        <taxon>Pseudomonadati</taxon>
        <taxon>Bacteroidota</taxon>
        <taxon>Flavobacteriia</taxon>
        <taxon>Flavobacteriales</taxon>
        <taxon>Flavobacteriaceae</taxon>
    </lineage>
</organism>
<sequence length="426" mass="48722">MKKFFKFLGVVLFVLIGALIILYFVKNEPLPEGEQGKSADALAMKMLNALNHEAYKNTETITWNFRNNHFYKWNKKDDIVVISWDQNKVILHTKNSIKTTVFMNDEKVENAAVLKKAIDFYNNDSFWLVAPYKVFDSGAERRLVNYEGKKALLITYTFGGSTPGDSYLWILDENYLPTSFKMWINIIPIGGLAATWSDWKNTESGIKLPTKHTLSLFGLEITLGNVKAVNEKANILAKRILKAIHHDAYKNTRFLEWSFGGKRFFKWDKEDNIVDVSWDTIRVNLHTTNLKNSTVFFNNKEQKTPDTTRVKKAWNIFNNDSFWLVAPHKLFEKGIVRSIKKVNGNETLLVKYTTGGSTPGDSYLWNLDATDIPTSYNMFVPSLNMDGVLATWEGWKKTESGTLLPTNHTFSSGNELSMGTVKAYNK</sequence>
<evidence type="ECO:0000313" key="3">
    <source>
        <dbReference type="Proteomes" id="UP000003053"/>
    </source>
</evidence>
<dbReference type="OrthoDB" id="933657at2"/>
<dbReference type="HOGENOM" id="CLU_643820_0_0_10"/>
<keyword evidence="1" id="KW-0472">Membrane</keyword>
<dbReference type="RefSeq" id="WP_004570323.1">
    <property type="nucleotide sequence ID" value="NZ_CH724148.1"/>
</dbReference>
<accession>A4BZR2</accession>
<keyword evidence="3" id="KW-1185">Reference proteome</keyword>
<name>A4BZR2_9FLAO</name>
<dbReference type="EMBL" id="AAOG01000002">
    <property type="protein sequence ID" value="EAR12655.1"/>
    <property type="molecule type" value="Genomic_DNA"/>
</dbReference>
<feature type="transmembrane region" description="Helical" evidence="1">
    <location>
        <begin position="7"/>
        <end position="25"/>
    </location>
</feature>
<keyword evidence="1" id="KW-1133">Transmembrane helix</keyword>
<dbReference type="Proteomes" id="UP000003053">
    <property type="component" value="Unassembled WGS sequence"/>
</dbReference>
<keyword evidence="1" id="KW-0812">Transmembrane</keyword>
<evidence type="ECO:0000256" key="1">
    <source>
        <dbReference type="SAM" id="Phobius"/>
    </source>
</evidence>
<comment type="caution">
    <text evidence="2">The sequence shown here is derived from an EMBL/GenBank/DDBJ whole genome shotgun (WGS) entry which is preliminary data.</text>
</comment>